<reference evidence="6 8" key="1">
    <citation type="journal article" date="2017" name="Nature">
        <title>The sunflower genome provides insights into oil metabolism, flowering and Asterid evolution.</title>
        <authorList>
            <person name="Badouin H."/>
            <person name="Gouzy J."/>
            <person name="Grassa C.J."/>
            <person name="Murat F."/>
            <person name="Staton S.E."/>
            <person name="Cottret L."/>
            <person name="Lelandais-Briere C."/>
            <person name="Owens G.L."/>
            <person name="Carrere S."/>
            <person name="Mayjonade B."/>
            <person name="Legrand L."/>
            <person name="Gill N."/>
            <person name="Kane N.C."/>
            <person name="Bowers J.E."/>
            <person name="Hubner S."/>
            <person name="Bellec A."/>
            <person name="Berard A."/>
            <person name="Berges H."/>
            <person name="Blanchet N."/>
            <person name="Boniface M.C."/>
            <person name="Brunel D."/>
            <person name="Catrice O."/>
            <person name="Chaidir N."/>
            <person name="Claudel C."/>
            <person name="Donnadieu C."/>
            <person name="Faraut T."/>
            <person name="Fievet G."/>
            <person name="Helmstetter N."/>
            <person name="King M."/>
            <person name="Knapp S.J."/>
            <person name="Lai Z."/>
            <person name="Le Paslier M.C."/>
            <person name="Lippi Y."/>
            <person name="Lorenzon L."/>
            <person name="Mandel J.R."/>
            <person name="Marage G."/>
            <person name="Marchand G."/>
            <person name="Marquand E."/>
            <person name="Bret-Mestries E."/>
            <person name="Morien E."/>
            <person name="Nambeesan S."/>
            <person name="Nguyen T."/>
            <person name="Pegot-Espagnet P."/>
            <person name="Pouilly N."/>
            <person name="Raftis F."/>
            <person name="Sallet E."/>
            <person name="Schiex T."/>
            <person name="Thomas J."/>
            <person name="Vandecasteele C."/>
            <person name="Vares D."/>
            <person name="Vear F."/>
            <person name="Vautrin S."/>
            <person name="Crespi M."/>
            <person name="Mangin B."/>
            <person name="Burke J.M."/>
            <person name="Salse J."/>
            <person name="Munos S."/>
            <person name="Vincourt P."/>
            <person name="Rieseberg L.H."/>
            <person name="Langlade N.B."/>
        </authorList>
    </citation>
    <scope>NUCLEOTIDE SEQUENCE [LARGE SCALE GENOMIC DNA]</scope>
    <source>
        <strain evidence="8">cv. SF193</strain>
        <tissue evidence="6">Leaves</tissue>
    </source>
</reference>
<dbReference type="PRINTS" id="PR00347">
    <property type="entry name" value="THAUMATIN"/>
</dbReference>
<reference evidence="7" key="2">
    <citation type="submission" date="2017-02" db="EMBL/GenBank/DDBJ databases">
        <title>Sunflower complete genome.</title>
        <authorList>
            <person name="Langlade N."/>
            <person name="Munos S."/>
        </authorList>
    </citation>
    <scope>NUCLEOTIDE SEQUENCE [LARGE SCALE GENOMIC DNA]</scope>
    <source>
        <tissue evidence="7">Leaves</tissue>
    </source>
</reference>
<dbReference type="AlphaFoldDB" id="A0A251TUL4"/>
<keyword evidence="2 3" id="KW-1015">Disulfide bond</keyword>
<gene>
    <name evidence="7" type="ORF">HannXRQ_Chr09g0247431</name>
    <name evidence="6" type="ORF">HanXRQr2_Chr09g0375111</name>
</gene>
<dbReference type="Proteomes" id="UP000215914">
    <property type="component" value="Chromosome 9"/>
</dbReference>
<feature type="transmembrane region" description="Helical" evidence="4">
    <location>
        <begin position="272"/>
        <end position="289"/>
    </location>
</feature>
<dbReference type="SUPFAM" id="SSF49870">
    <property type="entry name" value="Osmotin, thaumatin-like protein"/>
    <property type="match status" value="1"/>
</dbReference>
<evidence type="ECO:0000256" key="3">
    <source>
        <dbReference type="PIRSR" id="PIRSR002703-1"/>
    </source>
</evidence>
<sequence>MIMTMGPLTSTSMHVIFFLWTLLLFSGNILSDGARVFTIINDCDETIWPAITPGESFGGGGYRLRAKESRVHTAPVGWSGRIWGRTNCKFDTNGNGTCLTGRCGSSLQCSASGETPATLAEFTLTTLNFYDVSLVDGFNLPMSVRPVNGKGNCSVAGCVGDLRKNCPKELSVKAGGKVAACRSACDVFNTDEYCCRGNYGNSATCKPTYYSKKFKDACPTSYSYAYDDPTSIFTCSEADYTITFCGSKNRTQCSYYNNKLHCSGSTMVFMKNFTWSLMMVLVVVCLSILL</sequence>
<proteinExistence type="inferred from homology"/>
<name>A0A251TUL4_HELAN</name>
<dbReference type="FunCoup" id="A0A251TUL4">
    <property type="interactions" value="274"/>
</dbReference>
<dbReference type="Gene3D" id="2.60.110.10">
    <property type="entry name" value="Thaumatin"/>
    <property type="match status" value="1"/>
</dbReference>
<feature type="disulfide bond" evidence="3">
    <location>
        <begin position="43"/>
        <end position="245"/>
    </location>
</feature>
<dbReference type="Pfam" id="PF00314">
    <property type="entry name" value="Thaumatin"/>
    <property type="match status" value="1"/>
</dbReference>
<dbReference type="FunFam" id="2.60.110.10:FF:000002">
    <property type="entry name" value="Thaumatin-like protein 1a"/>
    <property type="match status" value="1"/>
</dbReference>
<dbReference type="InterPro" id="IPR001938">
    <property type="entry name" value="Thaumatin"/>
</dbReference>
<dbReference type="SMART" id="SM00205">
    <property type="entry name" value="THN"/>
    <property type="match status" value="1"/>
</dbReference>
<evidence type="ECO:0000313" key="6">
    <source>
        <dbReference type="EMBL" id="KAF5789764.1"/>
    </source>
</evidence>
<evidence type="ECO:0000313" key="8">
    <source>
        <dbReference type="Proteomes" id="UP000215914"/>
    </source>
</evidence>
<feature type="disulfide bond" evidence="3">
    <location>
        <begin position="103"/>
        <end position="109"/>
    </location>
</feature>
<reference evidence="6" key="3">
    <citation type="submission" date="2020-06" db="EMBL/GenBank/DDBJ databases">
        <title>Helianthus annuus Genome sequencing and assembly Release 2.</title>
        <authorList>
            <person name="Gouzy J."/>
            <person name="Langlade N."/>
            <person name="Munos S."/>
        </authorList>
    </citation>
    <scope>NUCLEOTIDE SEQUENCE</scope>
    <source>
        <tissue evidence="6">Leaves</tissue>
    </source>
</reference>
<dbReference type="PROSITE" id="PS51367">
    <property type="entry name" value="THAUMATIN_2"/>
    <property type="match status" value="1"/>
</dbReference>
<dbReference type="OMA" id="DACPTSY"/>
<feature type="signal peptide" evidence="5">
    <location>
        <begin position="1"/>
        <end position="31"/>
    </location>
</feature>
<dbReference type="GO" id="GO:0006952">
    <property type="term" value="P:defense response"/>
    <property type="evidence" value="ECO:0000318"/>
    <property type="project" value="GO_Central"/>
</dbReference>
<evidence type="ECO:0000256" key="4">
    <source>
        <dbReference type="SAM" id="Phobius"/>
    </source>
</evidence>
<feature type="disulfide bond" evidence="3">
    <location>
        <begin position="185"/>
        <end position="194"/>
    </location>
</feature>
<keyword evidence="4" id="KW-0472">Membrane</keyword>
<evidence type="ECO:0000256" key="1">
    <source>
        <dbReference type="ARBA" id="ARBA00010607"/>
    </source>
</evidence>
<keyword evidence="4" id="KW-0812">Transmembrane</keyword>
<feature type="chain" id="PRO_5012400168" evidence="5">
    <location>
        <begin position="32"/>
        <end position="290"/>
    </location>
</feature>
<dbReference type="InParanoid" id="A0A251TUL4"/>
<dbReference type="CDD" id="cd09218">
    <property type="entry name" value="TLP-PA"/>
    <property type="match status" value="1"/>
</dbReference>
<organism evidence="7 8">
    <name type="scientific">Helianthus annuus</name>
    <name type="common">Common sunflower</name>
    <dbReference type="NCBI Taxonomy" id="4232"/>
    <lineage>
        <taxon>Eukaryota</taxon>
        <taxon>Viridiplantae</taxon>
        <taxon>Streptophyta</taxon>
        <taxon>Embryophyta</taxon>
        <taxon>Tracheophyta</taxon>
        <taxon>Spermatophyta</taxon>
        <taxon>Magnoliopsida</taxon>
        <taxon>eudicotyledons</taxon>
        <taxon>Gunneridae</taxon>
        <taxon>Pentapetalae</taxon>
        <taxon>asterids</taxon>
        <taxon>campanulids</taxon>
        <taxon>Asterales</taxon>
        <taxon>Asteraceae</taxon>
        <taxon>Asteroideae</taxon>
        <taxon>Heliantheae alliance</taxon>
        <taxon>Heliantheae</taxon>
        <taxon>Helianthus</taxon>
    </lineage>
</organism>
<evidence type="ECO:0000313" key="7">
    <source>
        <dbReference type="EMBL" id="OTG14262.1"/>
    </source>
</evidence>
<feature type="disulfide bond" evidence="3">
    <location>
        <begin position="166"/>
        <end position="181"/>
    </location>
</feature>
<feature type="disulfide bond" evidence="3">
    <location>
        <begin position="158"/>
        <end position="218"/>
    </location>
</feature>
<comment type="similarity">
    <text evidence="1">Belongs to the thaumatin family.</text>
</comment>
<keyword evidence="4" id="KW-1133">Transmembrane helix</keyword>
<dbReference type="InterPro" id="IPR037176">
    <property type="entry name" value="Osmotin/thaumatin-like_sf"/>
</dbReference>
<dbReference type="EMBL" id="CM007898">
    <property type="protein sequence ID" value="OTG14262.1"/>
    <property type="molecule type" value="Genomic_DNA"/>
</dbReference>
<dbReference type="PIRSF" id="PIRSF002703">
    <property type="entry name" value="Thaumatin"/>
    <property type="match status" value="1"/>
</dbReference>
<protein>
    <submittedName>
        <fullName evidence="7">Putative thaumatin</fullName>
    </submittedName>
    <submittedName>
        <fullName evidence="6">Thaumatin family</fullName>
    </submittedName>
</protein>
<evidence type="ECO:0000256" key="2">
    <source>
        <dbReference type="ARBA" id="ARBA00023157"/>
    </source>
</evidence>
<feature type="disulfide bond" evidence="3">
    <location>
        <begin position="195"/>
        <end position="205"/>
    </location>
</feature>
<feature type="disulfide bond" evidence="3">
    <location>
        <begin position="153"/>
        <end position="235"/>
    </location>
</feature>
<dbReference type="Gramene" id="mRNA:HanXRQr2_Chr09g0375111">
    <property type="protein sequence ID" value="mRNA:HanXRQr2_Chr09g0375111"/>
    <property type="gene ID" value="HanXRQr2_Chr09g0375111"/>
</dbReference>
<feature type="disulfide bond" evidence="3">
    <location>
        <begin position="88"/>
        <end position="98"/>
    </location>
</feature>
<dbReference type="OrthoDB" id="430315at2759"/>
<dbReference type="EMBL" id="MNCJ02000324">
    <property type="protein sequence ID" value="KAF5789764.1"/>
    <property type="molecule type" value="Genomic_DNA"/>
</dbReference>
<accession>A0A251TUL4</accession>
<dbReference type="PANTHER" id="PTHR31048">
    <property type="entry name" value="OS03G0233200 PROTEIN"/>
    <property type="match status" value="1"/>
</dbReference>
<keyword evidence="5" id="KW-0732">Signal</keyword>
<evidence type="ECO:0000256" key="5">
    <source>
        <dbReference type="SAM" id="SignalP"/>
    </source>
</evidence>
<keyword evidence="8" id="KW-1185">Reference proteome</keyword>